<dbReference type="KEGG" id="cqi:110683039"/>
<evidence type="ECO:0000313" key="3">
    <source>
        <dbReference type="EnsemblPlants" id="AUR62029027-RA:cds"/>
    </source>
</evidence>
<dbReference type="Pfam" id="PF12776">
    <property type="entry name" value="Myb_DNA-bind_3"/>
    <property type="match status" value="1"/>
</dbReference>
<accession>A0A803MGC5</accession>
<name>A0A803MGC5_CHEQI</name>
<reference evidence="3" key="1">
    <citation type="journal article" date="2017" name="Nature">
        <title>The genome of Chenopodium quinoa.</title>
        <authorList>
            <person name="Jarvis D.E."/>
            <person name="Ho Y.S."/>
            <person name="Lightfoot D.J."/>
            <person name="Schmoeckel S.M."/>
            <person name="Li B."/>
            <person name="Borm T.J.A."/>
            <person name="Ohyanagi H."/>
            <person name="Mineta K."/>
            <person name="Michell C.T."/>
            <person name="Saber N."/>
            <person name="Kharbatia N.M."/>
            <person name="Rupper R.R."/>
            <person name="Sharp A.R."/>
            <person name="Dally N."/>
            <person name="Boughton B.A."/>
            <person name="Woo Y.H."/>
            <person name="Gao G."/>
            <person name="Schijlen E.G.W.M."/>
            <person name="Guo X."/>
            <person name="Momin A.A."/>
            <person name="Negrao S."/>
            <person name="Al-Babili S."/>
            <person name="Gehring C."/>
            <person name="Roessner U."/>
            <person name="Jung C."/>
            <person name="Murphy K."/>
            <person name="Arold S.T."/>
            <person name="Gojobori T."/>
            <person name="van der Linden C.G."/>
            <person name="van Loo E.N."/>
            <person name="Jellen E.N."/>
            <person name="Maughan P.J."/>
            <person name="Tester M."/>
        </authorList>
    </citation>
    <scope>NUCLEOTIDE SEQUENCE [LARGE SCALE GENOMIC DNA]</scope>
    <source>
        <strain evidence="3">cv. PI 614886</strain>
    </source>
</reference>
<evidence type="ECO:0000256" key="1">
    <source>
        <dbReference type="SAM" id="MobiDB-lite"/>
    </source>
</evidence>
<feature type="region of interest" description="Disordered" evidence="1">
    <location>
        <begin position="207"/>
        <end position="246"/>
    </location>
</feature>
<evidence type="ECO:0000259" key="2">
    <source>
        <dbReference type="Pfam" id="PF12776"/>
    </source>
</evidence>
<protein>
    <recommendedName>
        <fullName evidence="2">Myb/SANT-like domain-containing protein</fullName>
    </recommendedName>
</protein>
<dbReference type="PANTHER" id="PTHR31704">
    <property type="entry name" value="MYB/SANT-LIKE DNA-BINDING DOMAIN PROTEIN-RELATED"/>
    <property type="match status" value="1"/>
</dbReference>
<sequence length="358" mass="40887">MAPKKKRDNEVGGKDLSRANWSKENLHLFCDLCIKYAERGKGKHGAMMCRRMPWKTLEVEFRKRTNLAYDRNKLKNKWDWMRSRWSLWKALKGEEMGLDWDHEKGTITASEDWWKKKIEENMHFRAFKDEGIEPELENKMEQLFGVSVDQGMYSHTPVIDCSQGVQCEKEAVPITSPPSLNVGDAPYNCDDEISENNAFNCSLDDMEQQEPHNDHTPIPSPTPLQCRGQGSGSGSKRAFENGASESHKSCRTELATAVGARMLMEKLDSMGKAATDRNIKVMELMSLEARKLVDSSHTLVESLAKIVSMPGLVPGSPEFCFACTLIEDPQKRTILHGIPDDYSRLQWIKFLYEEHRNK</sequence>
<keyword evidence="4" id="KW-1185">Reference proteome</keyword>
<evidence type="ECO:0000313" key="4">
    <source>
        <dbReference type="Proteomes" id="UP000596660"/>
    </source>
</evidence>
<dbReference type="OrthoDB" id="4955136at2759"/>
<dbReference type="EnsemblPlants" id="AUR62029027-RA">
    <property type="protein sequence ID" value="AUR62029027-RA:cds"/>
    <property type="gene ID" value="AUR62029027"/>
</dbReference>
<reference evidence="3" key="2">
    <citation type="submission" date="2021-03" db="UniProtKB">
        <authorList>
            <consortium name="EnsemblPlants"/>
        </authorList>
    </citation>
    <scope>IDENTIFICATION</scope>
</reference>
<dbReference type="OMA" id="ITASEDW"/>
<organism evidence="3 4">
    <name type="scientific">Chenopodium quinoa</name>
    <name type="common">Quinoa</name>
    <dbReference type="NCBI Taxonomy" id="63459"/>
    <lineage>
        <taxon>Eukaryota</taxon>
        <taxon>Viridiplantae</taxon>
        <taxon>Streptophyta</taxon>
        <taxon>Embryophyta</taxon>
        <taxon>Tracheophyta</taxon>
        <taxon>Spermatophyta</taxon>
        <taxon>Magnoliopsida</taxon>
        <taxon>eudicotyledons</taxon>
        <taxon>Gunneridae</taxon>
        <taxon>Pentapetalae</taxon>
        <taxon>Caryophyllales</taxon>
        <taxon>Chenopodiaceae</taxon>
        <taxon>Chenopodioideae</taxon>
        <taxon>Atripliceae</taxon>
        <taxon>Chenopodium</taxon>
    </lineage>
</organism>
<feature type="domain" description="Myb/SANT-like" evidence="2">
    <location>
        <begin position="20"/>
        <end position="116"/>
    </location>
</feature>
<dbReference type="InterPro" id="IPR024752">
    <property type="entry name" value="Myb/SANT-like_dom"/>
</dbReference>
<dbReference type="AlphaFoldDB" id="A0A803MGC5"/>
<dbReference type="Proteomes" id="UP000596660">
    <property type="component" value="Unplaced"/>
</dbReference>
<dbReference type="Gramene" id="AUR62029027-RA">
    <property type="protein sequence ID" value="AUR62029027-RA:cds"/>
    <property type="gene ID" value="AUR62029027"/>
</dbReference>
<proteinExistence type="predicted"/>
<dbReference type="PANTHER" id="PTHR31704:SF55">
    <property type="entry name" value="MYB_SANT-LIKE DNA-BINDING DOMAIN PROTEIN"/>
    <property type="match status" value="1"/>
</dbReference>
<gene>
    <name evidence="3" type="primary">LOC110712900</name>
</gene>